<evidence type="ECO:0000256" key="1">
    <source>
        <dbReference type="ARBA" id="ARBA00004141"/>
    </source>
</evidence>
<dbReference type="InterPro" id="IPR005821">
    <property type="entry name" value="Ion_trans_dom"/>
</dbReference>
<feature type="transmembrane region" description="Helical" evidence="9">
    <location>
        <begin position="193"/>
        <end position="211"/>
    </location>
</feature>
<protein>
    <recommendedName>
        <fullName evidence="10">Ion transport domain-containing protein</fullName>
    </recommendedName>
</protein>
<evidence type="ECO:0000313" key="12">
    <source>
        <dbReference type="Proteomes" id="UP000828390"/>
    </source>
</evidence>
<dbReference type="Pfam" id="PF00520">
    <property type="entry name" value="Ion_trans"/>
    <property type="match status" value="1"/>
</dbReference>
<keyword evidence="7" id="KW-0407">Ion channel</keyword>
<keyword evidence="6 9" id="KW-0472">Membrane</keyword>
<dbReference type="GO" id="GO:0034703">
    <property type="term" value="C:cation channel complex"/>
    <property type="evidence" value="ECO:0007669"/>
    <property type="project" value="TreeGrafter"/>
</dbReference>
<keyword evidence="5" id="KW-0406">Ion transport</keyword>
<keyword evidence="4 9" id="KW-1133">Transmembrane helix</keyword>
<keyword evidence="12" id="KW-1185">Reference proteome</keyword>
<feature type="domain" description="Ion transport" evidence="10">
    <location>
        <begin position="62"/>
        <end position="225"/>
    </location>
</feature>
<dbReference type="EMBL" id="JAIWYP010000004">
    <property type="protein sequence ID" value="KAH3830216.1"/>
    <property type="molecule type" value="Genomic_DNA"/>
</dbReference>
<dbReference type="GO" id="GO:0051480">
    <property type="term" value="P:regulation of cytosolic calcium ion concentration"/>
    <property type="evidence" value="ECO:0007669"/>
    <property type="project" value="TreeGrafter"/>
</dbReference>
<evidence type="ECO:0000256" key="8">
    <source>
        <dbReference type="SAM" id="MobiDB-lite"/>
    </source>
</evidence>
<dbReference type="GO" id="GO:0005886">
    <property type="term" value="C:plasma membrane"/>
    <property type="evidence" value="ECO:0007669"/>
    <property type="project" value="TreeGrafter"/>
</dbReference>
<reference evidence="11" key="1">
    <citation type="journal article" date="2019" name="bioRxiv">
        <title>The Genome of the Zebra Mussel, Dreissena polymorpha: A Resource for Invasive Species Research.</title>
        <authorList>
            <person name="McCartney M.A."/>
            <person name="Auch B."/>
            <person name="Kono T."/>
            <person name="Mallez S."/>
            <person name="Zhang Y."/>
            <person name="Obille A."/>
            <person name="Becker A."/>
            <person name="Abrahante J.E."/>
            <person name="Garbe J."/>
            <person name="Badalamenti J.P."/>
            <person name="Herman A."/>
            <person name="Mangelson H."/>
            <person name="Liachko I."/>
            <person name="Sullivan S."/>
            <person name="Sone E.D."/>
            <person name="Koren S."/>
            <person name="Silverstein K.A.T."/>
            <person name="Beckman K.B."/>
            <person name="Gohl D.M."/>
        </authorList>
    </citation>
    <scope>NUCLEOTIDE SEQUENCE</scope>
    <source>
        <strain evidence="11">Duluth1</strain>
        <tissue evidence="11">Whole animal</tissue>
    </source>
</reference>
<sequence>MDFAILAVYVCSFTLKYVAMVKVHIAIRYLATAEMANIAAQDMNYTQYSLYWIVADRFYWLTWDPINLSEGLFAVANVLTFSRISYFLPVNAALGPLQISVGRMIRDIIKCLCLITMVLVAFVIGLQNVYSYYHVRRTIELIDHKIKPEAEEAFGDIVSTFRTVFWSVFGRGGTDVVLLDQYNNYVTENFGNFLYGLYNVIMVTVLINMLIAMMARSFQAIAEEADIEWKFARSVLYLEYMSNGQVLPVPLNLARIPRGLLEWFCIRCDVTEENLEPPVDHDIYGNDVTNVTHGLNNDEASPALPKALRKEPSAAASPASKRQRISSAASGMSAFGKKLHRRSTVRKTSLPGSVSGVNQYQKVMQRIVQRYIFDIQREEEITEDDFNGIKQDLSGLRHEMLSILNRQSLVDVFDTAFSTRRPSKDYLEDISKRRRSAMSKLRNLRLASRFSGSTDSKRAEQGEVDENLVVQENDEDLIPEDQLADEGDTEHNGGAEDDLEEADTEHNGGAEDDLEEADTEHNGGAEDDLEEADTESQTANYGHINRQGLTDEADDNNDPNVEDEYVDDGYQENQDNDFDATSAGDLYGQVNDALSKVKIYE</sequence>
<proteinExistence type="predicted"/>
<feature type="compositionally biased region" description="Acidic residues" evidence="8">
    <location>
        <begin position="462"/>
        <end position="488"/>
    </location>
</feature>
<feature type="transmembrane region" description="Helical" evidence="9">
    <location>
        <begin position="108"/>
        <end position="130"/>
    </location>
</feature>
<dbReference type="PANTHER" id="PTHR10117:SF54">
    <property type="entry name" value="TRANSIENT RECEPTOR POTENTIAL-GAMMA PROTEIN"/>
    <property type="match status" value="1"/>
</dbReference>
<evidence type="ECO:0000256" key="5">
    <source>
        <dbReference type="ARBA" id="ARBA00023065"/>
    </source>
</evidence>
<feature type="transmembrane region" description="Helical" evidence="9">
    <location>
        <begin position="6"/>
        <end position="27"/>
    </location>
</feature>
<name>A0A9D4HB25_DREPO</name>
<evidence type="ECO:0000256" key="3">
    <source>
        <dbReference type="ARBA" id="ARBA00022692"/>
    </source>
</evidence>
<evidence type="ECO:0000256" key="9">
    <source>
        <dbReference type="SAM" id="Phobius"/>
    </source>
</evidence>
<comment type="subcellular location">
    <subcellularLocation>
        <location evidence="1">Membrane</location>
        <topology evidence="1">Multi-pass membrane protein</topology>
    </subcellularLocation>
</comment>
<evidence type="ECO:0000256" key="7">
    <source>
        <dbReference type="ARBA" id="ARBA00023303"/>
    </source>
</evidence>
<feature type="region of interest" description="Disordered" evidence="8">
    <location>
        <begin position="306"/>
        <end position="351"/>
    </location>
</feature>
<dbReference type="GO" id="GO:0070679">
    <property type="term" value="F:inositol 1,4,5 trisphosphate binding"/>
    <property type="evidence" value="ECO:0007669"/>
    <property type="project" value="TreeGrafter"/>
</dbReference>
<dbReference type="PRINTS" id="PR01097">
    <property type="entry name" value="TRNSRECEPTRP"/>
</dbReference>
<evidence type="ECO:0000256" key="4">
    <source>
        <dbReference type="ARBA" id="ARBA00022989"/>
    </source>
</evidence>
<feature type="region of interest" description="Disordered" evidence="8">
    <location>
        <begin position="450"/>
        <end position="584"/>
    </location>
</feature>
<evidence type="ECO:0000259" key="10">
    <source>
        <dbReference type="Pfam" id="PF00520"/>
    </source>
</evidence>
<dbReference type="InterPro" id="IPR002153">
    <property type="entry name" value="TRPC_channel"/>
</dbReference>
<feature type="compositionally biased region" description="Acidic residues" evidence="8">
    <location>
        <begin position="525"/>
        <end position="534"/>
    </location>
</feature>
<dbReference type="GO" id="GO:0015279">
    <property type="term" value="F:store-operated calcium channel activity"/>
    <property type="evidence" value="ECO:0007669"/>
    <property type="project" value="TreeGrafter"/>
</dbReference>
<dbReference type="AlphaFoldDB" id="A0A9D4HB25"/>
<evidence type="ECO:0000256" key="6">
    <source>
        <dbReference type="ARBA" id="ARBA00023136"/>
    </source>
</evidence>
<dbReference type="Gene3D" id="1.10.287.70">
    <property type="match status" value="1"/>
</dbReference>
<keyword evidence="2" id="KW-0813">Transport</keyword>
<accession>A0A9D4HB25</accession>
<keyword evidence="3 9" id="KW-0812">Transmembrane</keyword>
<dbReference type="Proteomes" id="UP000828390">
    <property type="component" value="Unassembled WGS sequence"/>
</dbReference>
<feature type="compositionally biased region" description="Acidic residues" evidence="8">
    <location>
        <begin position="551"/>
        <end position="578"/>
    </location>
</feature>
<dbReference type="PANTHER" id="PTHR10117">
    <property type="entry name" value="TRANSIENT RECEPTOR POTENTIAL CHANNEL"/>
    <property type="match status" value="1"/>
</dbReference>
<gene>
    <name evidence="11" type="ORF">DPMN_103457</name>
</gene>
<evidence type="ECO:0000256" key="2">
    <source>
        <dbReference type="ARBA" id="ARBA00022448"/>
    </source>
</evidence>
<reference evidence="11" key="2">
    <citation type="submission" date="2020-11" db="EMBL/GenBank/DDBJ databases">
        <authorList>
            <person name="McCartney M.A."/>
            <person name="Auch B."/>
            <person name="Kono T."/>
            <person name="Mallez S."/>
            <person name="Becker A."/>
            <person name="Gohl D.M."/>
            <person name="Silverstein K.A.T."/>
            <person name="Koren S."/>
            <person name="Bechman K.B."/>
            <person name="Herman A."/>
            <person name="Abrahante J.E."/>
            <person name="Garbe J."/>
        </authorList>
    </citation>
    <scope>NUCLEOTIDE SEQUENCE</scope>
    <source>
        <strain evidence="11">Duluth1</strain>
        <tissue evidence="11">Whole animal</tissue>
    </source>
</reference>
<evidence type="ECO:0000313" key="11">
    <source>
        <dbReference type="EMBL" id="KAH3830216.1"/>
    </source>
</evidence>
<comment type="caution">
    <text evidence="11">The sequence shown here is derived from an EMBL/GenBank/DDBJ whole genome shotgun (WGS) entry which is preliminary data.</text>
</comment>
<organism evidence="11 12">
    <name type="scientific">Dreissena polymorpha</name>
    <name type="common">Zebra mussel</name>
    <name type="synonym">Mytilus polymorpha</name>
    <dbReference type="NCBI Taxonomy" id="45954"/>
    <lineage>
        <taxon>Eukaryota</taxon>
        <taxon>Metazoa</taxon>
        <taxon>Spiralia</taxon>
        <taxon>Lophotrochozoa</taxon>
        <taxon>Mollusca</taxon>
        <taxon>Bivalvia</taxon>
        <taxon>Autobranchia</taxon>
        <taxon>Heteroconchia</taxon>
        <taxon>Euheterodonta</taxon>
        <taxon>Imparidentia</taxon>
        <taxon>Neoheterodontei</taxon>
        <taxon>Myida</taxon>
        <taxon>Dreissenoidea</taxon>
        <taxon>Dreissenidae</taxon>
        <taxon>Dreissena</taxon>
    </lineage>
</organism>